<dbReference type="InterPro" id="IPR007612">
    <property type="entry name" value="LOR"/>
</dbReference>
<name>A0A6P2CRE1_9LACO</name>
<dbReference type="Proteomes" id="UP000442244">
    <property type="component" value="Unassembled WGS sequence"/>
</dbReference>
<dbReference type="SUPFAM" id="SSF54518">
    <property type="entry name" value="Tubby C-terminal domain-like"/>
    <property type="match status" value="1"/>
</dbReference>
<dbReference type="Gene3D" id="2.40.160.200">
    <property type="entry name" value="LURP1-related"/>
    <property type="match status" value="1"/>
</dbReference>
<keyword evidence="3" id="KW-1185">Reference proteome</keyword>
<dbReference type="OrthoDB" id="652307at2"/>
<dbReference type="RefSeq" id="WP_148604200.1">
    <property type="nucleotide sequence ID" value="NZ_BSUV01000001.1"/>
</dbReference>
<protein>
    <submittedName>
        <fullName evidence="2">Uncharacterized protein</fullName>
    </submittedName>
</protein>
<evidence type="ECO:0000256" key="1">
    <source>
        <dbReference type="ARBA" id="ARBA00005437"/>
    </source>
</evidence>
<evidence type="ECO:0000313" key="2">
    <source>
        <dbReference type="EMBL" id="TYC46887.1"/>
    </source>
</evidence>
<reference evidence="2 3" key="1">
    <citation type="submission" date="2019-01" db="EMBL/GenBank/DDBJ databases">
        <title>Leuconostoc litchii sp. nov., a novel lactic acid bacterium isolated from lychee.</title>
        <authorList>
            <person name="Wang L.-T."/>
        </authorList>
    </citation>
    <scope>NUCLEOTIDE SEQUENCE [LARGE SCALE GENOMIC DNA]</scope>
    <source>
        <strain evidence="2 3">MB7</strain>
    </source>
</reference>
<dbReference type="InterPro" id="IPR038595">
    <property type="entry name" value="LOR_sf"/>
</dbReference>
<comment type="similarity">
    <text evidence="1">Belongs to the LOR family.</text>
</comment>
<comment type="caution">
    <text evidence="2">The sequence shown here is derived from an EMBL/GenBank/DDBJ whole genome shotgun (WGS) entry which is preliminary data.</text>
</comment>
<dbReference type="EMBL" id="SDGY01000001">
    <property type="protein sequence ID" value="TYC46887.1"/>
    <property type="molecule type" value="Genomic_DNA"/>
</dbReference>
<dbReference type="AlphaFoldDB" id="A0A6P2CRE1"/>
<dbReference type="InterPro" id="IPR025659">
    <property type="entry name" value="Tubby-like_C"/>
</dbReference>
<proteinExistence type="inferred from homology"/>
<sequence>MKKLLMKQHLFSFSEKFDITDDNENVLYNVSGSMFSIPKYFDIFNTHGVVVAHLSHAVFSFLPKFTLAISDFSEEVELVQRFTFLRPKFDIEGLGLRIDGDVWDMNFTIIKNNRKIGYVNQRWLAMSSTYDISIEDESLETVVVSLVVAIDYIKAQRHTHVSATN</sequence>
<accession>A0A6P2CRE1</accession>
<gene>
    <name evidence="2" type="ORF">ESZ47_01730</name>
</gene>
<organism evidence="2 3">
    <name type="scientific">Leuconostoc litchii</name>
    <dbReference type="NCBI Taxonomy" id="1981069"/>
    <lineage>
        <taxon>Bacteria</taxon>
        <taxon>Bacillati</taxon>
        <taxon>Bacillota</taxon>
        <taxon>Bacilli</taxon>
        <taxon>Lactobacillales</taxon>
        <taxon>Lactobacillaceae</taxon>
        <taxon>Leuconostoc</taxon>
    </lineage>
</organism>
<dbReference type="Pfam" id="PF04525">
    <property type="entry name" value="LOR"/>
    <property type="match status" value="1"/>
</dbReference>
<evidence type="ECO:0000313" key="3">
    <source>
        <dbReference type="Proteomes" id="UP000442244"/>
    </source>
</evidence>